<sequence length="1159" mass="126025">MDNPSLGSSRRKTIGTTGRTAIGNVTNKFNNIFRRSSLRSNSSASSSTAGNGTSIFATSSPLLNHITPEDDSVHAHSAQSMTAYHGLKAHASKPKLSLSSGDRPTIGSTELRQHSSGNMYESSLDERTSNNTSGIPSVCSTQSASSAAICFPTENQLVDHNTDSSAKDVPLFNAQLPPGPAAVIAQPKDSQTLFEQGVRHLSPEGGQTPSQAFAKFDQSVRRAPAPGHPSYDWYSHASCLNNMAVAKRQVSQFDDALVKIQEAWGVAVGAVVQEKKRHMAMGEEPENIWMEFVVVSLALHQDAIWISAMQGPSAATAEAKDDGIVVSNASGSSELHNSEQTSINDKNIKILHGPPIVALFLDLTTNMGNILYNAGYITESFLQHSNCLRLSESVVEVYPLDAEFRMAFPLSIPSRFSKTMAAGILSNLFAEKGEGQQSTAATAFQYDPNMPAPPSNRRLHLSYLHRVVILAQTRSLTHLAVCCQGLGLEDAALQCNSHAHEILTFYRKFGVIGGVFEGTEVVRHESEETPNAAVVRVKTKKRPKRDEQLKWQEMQTEKTETYMRDTVELLQAGVSANLALSFYMKGRFGSAMEYLARSSGISKRLGYTLQHTRALSSIHALKIDLGRSLKALHWVRNMETEAAGATELDEFSRYWGPPRISGINVDPSSSYPDTFAPASIGASWIDPGIRGLKSCLQIFKEKDDLFSVLLTLVNLATGYIINGQPYIALYILGSMMNEQTASGLSLSKMTDDDDEGSGKMPEGLKLHTHFTLCQAVFLVLRLQNPNEELFPRFIDITPDTLLCCYPEPINALIEAMGLRIDNFLDLEMLCVGFVTAVQGLEITRHRIMTDMSYAMLHINYIGDDGYFGASAHSMNLPSFDPQRGLSEQVLGSHVYGIGTGIDFYTQQSLLIRLLMGKNDWLKASNNHSREGQGMSGLYLNQAAQNLDSMVHDALELFRAGSGEPTKTNVGMIGNLHESSVAALGIPAMSSKDEQDKVEAMAEKFSGAMSKLTAAMQTSMFTCPTLFAMSADLLSHGAFQVLFQKHISQHSVSAEVHNVLRMPATPSPGRIHRDLLSAAAAAHCGGLAMCEACMRTVLNDPDSYGQLVFVSTEGAIVAADPHGVETVFGGVTDPDGSITVKRNGVDLKGCHMFPCQHYYV</sequence>
<evidence type="ECO:0000256" key="1">
    <source>
        <dbReference type="SAM" id="MobiDB-lite"/>
    </source>
</evidence>
<dbReference type="EMBL" id="QEAP01000015">
    <property type="protein sequence ID" value="TPX77717.1"/>
    <property type="molecule type" value="Genomic_DNA"/>
</dbReference>
<dbReference type="AlphaFoldDB" id="A0A507FS39"/>
<evidence type="ECO:0000313" key="3">
    <source>
        <dbReference type="Proteomes" id="UP000320333"/>
    </source>
</evidence>
<accession>A0A507FS39</accession>
<feature type="region of interest" description="Disordered" evidence="1">
    <location>
        <begin position="88"/>
        <end position="137"/>
    </location>
</feature>
<name>A0A507FS39_9FUNG</name>
<keyword evidence="3" id="KW-1185">Reference proteome</keyword>
<dbReference type="Proteomes" id="UP000320333">
    <property type="component" value="Unassembled WGS sequence"/>
</dbReference>
<dbReference type="OrthoDB" id="626167at2759"/>
<organism evidence="2 3">
    <name type="scientific">Chytriomyces confervae</name>
    <dbReference type="NCBI Taxonomy" id="246404"/>
    <lineage>
        <taxon>Eukaryota</taxon>
        <taxon>Fungi</taxon>
        <taxon>Fungi incertae sedis</taxon>
        <taxon>Chytridiomycota</taxon>
        <taxon>Chytridiomycota incertae sedis</taxon>
        <taxon>Chytridiomycetes</taxon>
        <taxon>Chytridiales</taxon>
        <taxon>Chytriomycetaceae</taxon>
        <taxon>Chytriomyces</taxon>
    </lineage>
</organism>
<proteinExistence type="predicted"/>
<comment type="caution">
    <text evidence="2">The sequence shown here is derived from an EMBL/GenBank/DDBJ whole genome shotgun (WGS) entry which is preliminary data.</text>
</comment>
<gene>
    <name evidence="2" type="ORF">CcCBS67573_g00971</name>
</gene>
<feature type="compositionally biased region" description="Polar residues" evidence="1">
    <location>
        <begin position="97"/>
        <end position="121"/>
    </location>
</feature>
<reference evidence="2 3" key="1">
    <citation type="journal article" date="2019" name="Sci. Rep.">
        <title>Comparative genomics of chytrid fungi reveal insights into the obligate biotrophic and pathogenic lifestyle of Synchytrium endobioticum.</title>
        <authorList>
            <person name="van de Vossenberg B.T.L.H."/>
            <person name="Warris S."/>
            <person name="Nguyen H.D.T."/>
            <person name="van Gent-Pelzer M.P.E."/>
            <person name="Joly D.L."/>
            <person name="van de Geest H.C."/>
            <person name="Bonants P.J.M."/>
            <person name="Smith D.S."/>
            <person name="Levesque C.A."/>
            <person name="van der Lee T.A.J."/>
        </authorList>
    </citation>
    <scope>NUCLEOTIDE SEQUENCE [LARGE SCALE GENOMIC DNA]</scope>
    <source>
        <strain evidence="2 3">CBS 675.73</strain>
    </source>
</reference>
<evidence type="ECO:0000313" key="2">
    <source>
        <dbReference type="EMBL" id="TPX77717.1"/>
    </source>
</evidence>
<protein>
    <submittedName>
        <fullName evidence="2">Uncharacterized protein</fullName>
    </submittedName>
</protein>